<dbReference type="InterPro" id="IPR013123">
    <property type="entry name" value="SpoU_subst-bd"/>
</dbReference>
<comment type="similarity">
    <text evidence="1">Belongs to the class IV-like SAM-binding methyltransferase superfamily. RNA methyltransferase TrmH family.</text>
</comment>
<keyword evidence="6" id="KW-1185">Reference proteome</keyword>
<dbReference type="NCBIfam" id="TIGR00186">
    <property type="entry name" value="rRNA_methyl_3"/>
    <property type="match status" value="1"/>
</dbReference>
<dbReference type="InterPro" id="IPR001537">
    <property type="entry name" value="SpoU_MeTrfase"/>
</dbReference>
<dbReference type="GO" id="GO:0032259">
    <property type="term" value="P:methylation"/>
    <property type="evidence" value="ECO:0007669"/>
    <property type="project" value="UniProtKB-KW"/>
</dbReference>
<dbReference type="Pfam" id="PF08032">
    <property type="entry name" value="SpoU_sub_bind"/>
    <property type="match status" value="1"/>
</dbReference>
<dbReference type="InterPro" id="IPR029064">
    <property type="entry name" value="Ribosomal_eL30-like_sf"/>
</dbReference>
<keyword evidence="2 5" id="KW-0489">Methyltransferase</keyword>
<dbReference type="Gene3D" id="3.30.1330.30">
    <property type="match status" value="1"/>
</dbReference>
<dbReference type="GO" id="GO:0005829">
    <property type="term" value="C:cytosol"/>
    <property type="evidence" value="ECO:0007669"/>
    <property type="project" value="TreeGrafter"/>
</dbReference>
<dbReference type="STRING" id="1121025.SAMN02745249_01133"/>
<dbReference type="RefSeq" id="WP_234945801.1">
    <property type="nucleotide sequence ID" value="NZ_FQUF01000014.1"/>
</dbReference>
<dbReference type="SUPFAM" id="SSF75217">
    <property type="entry name" value="alpha/beta knot"/>
    <property type="match status" value="1"/>
</dbReference>
<accession>A0A1M4W8G6</accession>
<dbReference type="PANTHER" id="PTHR46429">
    <property type="entry name" value="23S RRNA (GUANOSINE-2'-O-)-METHYLTRANSFERASE RLMB"/>
    <property type="match status" value="1"/>
</dbReference>
<dbReference type="Proteomes" id="UP000184128">
    <property type="component" value="Unassembled WGS sequence"/>
</dbReference>
<dbReference type="Gene3D" id="3.40.1280.10">
    <property type="match status" value="1"/>
</dbReference>
<protein>
    <submittedName>
        <fullName evidence="5">23S rRNA (Guanosine2251-2'-O)-methyltransferase</fullName>
    </submittedName>
</protein>
<dbReference type="InterPro" id="IPR029026">
    <property type="entry name" value="tRNA_m1G_MTases_N"/>
</dbReference>
<reference evidence="5 6" key="1">
    <citation type="submission" date="2016-11" db="EMBL/GenBank/DDBJ databases">
        <authorList>
            <person name="Jaros S."/>
            <person name="Januszkiewicz K."/>
            <person name="Wedrychowicz H."/>
        </authorList>
    </citation>
    <scope>NUCLEOTIDE SEQUENCE [LARGE SCALE GENOMIC DNA]</scope>
    <source>
        <strain evidence="5 6">DSM 15692</strain>
    </source>
</reference>
<dbReference type="GO" id="GO:0006396">
    <property type="term" value="P:RNA processing"/>
    <property type="evidence" value="ECO:0007669"/>
    <property type="project" value="InterPro"/>
</dbReference>
<dbReference type="PANTHER" id="PTHR46429:SF1">
    <property type="entry name" value="23S RRNA (GUANOSINE-2'-O-)-METHYLTRANSFERASE RLMB"/>
    <property type="match status" value="1"/>
</dbReference>
<gene>
    <name evidence="5" type="ORF">SAMN02745249_01133</name>
</gene>
<dbReference type="SMART" id="SM00967">
    <property type="entry name" value="SpoU_sub_bind"/>
    <property type="match status" value="1"/>
</dbReference>
<dbReference type="FunFam" id="3.40.1280.10:FF:000008">
    <property type="entry name" value="Group 3 RNA methyltransferase TrmH"/>
    <property type="match status" value="1"/>
</dbReference>
<evidence type="ECO:0000313" key="6">
    <source>
        <dbReference type="Proteomes" id="UP000184128"/>
    </source>
</evidence>
<dbReference type="EMBL" id="FQUF01000014">
    <property type="protein sequence ID" value="SHE77551.1"/>
    <property type="molecule type" value="Genomic_DNA"/>
</dbReference>
<evidence type="ECO:0000256" key="3">
    <source>
        <dbReference type="ARBA" id="ARBA00022679"/>
    </source>
</evidence>
<dbReference type="SUPFAM" id="SSF55315">
    <property type="entry name" value="L30e-like"/>
    <property type="match status" value="1"/>
</dbReference>
<keyword evidence="3 5" id="KW-0808">Transferase</keyword>
<dbReference type="GO" id="GO:0008173">
    <property type="term" value="F:RNA methyltransferase activity"/>
    <property type="evidence" value="ECO:0007669"/>
    <property type="project" value="InterPro"/>
</dbReference>
<organism evidence="5 6">
    <name type="scientific">Atopostipes suicloacalis DSM 15692</name>
    <dbReference type="NCBI Taxonomy" id="1121025"/>
    <lineage>
        <taxon>Bacteria</taxon>
        <taxon>Bacillati</taxon>
        <taxon>Bacillota</taxon>
        <taxon>Bacilli</taxon>
        <taxon>Lactobacillales</taxon>
        <taxon>Carnobacteriaceae</taxon>
        <taxon>Atopostipes</taxon>
    </lineage>
</organism>
<evidence type="ECO:0000256" key="1">
    <source>
        <dbReference type="ARBA" id="ARBA00007228"/>
    </source>
</evidence>
<dbReference type="Pfam" id="PF00588">
    <property type="entry name" value="SpoU_methylase"/>
    <property type="match status" value="1"/>
</dbReference>
<dbReference type="GO" id="GO:0003723">
    <property type="term" value="F:RNA binding"/>
    <property type="evidence" value="ECO:0007669"/>
    <property type="project" value="InterPro"/>
</dbReference>
<proteinExistence type="inferred from homology"/>
<name>A0A1M4W8G6_9LACT</name>
<evidence type="ECO:0000313" key="5">
    <source>
        <dbReference type="EMBL" id="SHE77551.1"/>
    </source>
</evidence>
<dbReference type="AlphaFoldDB" id="A0A1M4W8G6"/>
<evidence type="ECO:0000259" key="4">
    <source>
        <dbReference type="SMART" id="SM00967"/>
    </source>
</evidence>
<evidence type="ECO:0000256" key="2">
    <source>
        <dbReference type="ARBA" id="ARBA00022603"/>
    </source>
</evidence>
<dbReference type="InterPro" id="IPR029028">
    <property type="entry name" value="Alpha/beta_knot_MTases"/>
</dbReference>
<dbReference type="InterPro" id="IPR004441">
    <property type="entry name" value="rRNA_MeTrfase_TrmH"/>
</dbReference>
<sequence>MPRKNDNQQMQDLNDEEFVIGRHPVKEALIANRKINKLFVQDGSEGRPIDEIINLANKNKIVISYVPKNKLDQLSDHQNHQGVVLSTSPIEYATIDELFEIAEAKEERPFFVMLDGLEDPHNLGSIIRTADVTGVHGVIIPNRRSANLSSTVSKASAGAIEYVKVARVTNLSQTIQELKDRGMWVFGTDMQGTDYRHWNTDSPICLVIGNEGKGMSRLVKENVDELITIPMTGHVQSLNASVAASVLMFEVYRNWNPIK</sequence>
<feature type="domain" description="RNA 2-O ribose methyltransferase substrate binding" evidence="4">
    <location>
        <begin position="18"/>
        <end position="93"/>
    </location>
</feature>
<dbReference type="CDD" id="cd18103">
    <property type="entry name" value="SpoU-like_RlmB"/>
    <property type="match status" value="1"/>
</dbReference>